<dbReference type="Proteomes" id="UP000075320">
    <property type="component" value="Unassembled WGS sequence"/>
</dbReference>
<keyword evidence="5" id="KW-1185">Reference proteome</keyword>
<dbReference type="Pfam" id="PF01980">
    <property type="entry name" value="TrmO_N"/>
    <property type="match status" value="1"/>
</dbReference>
<dbReference type="PROSITE" id="PS51668">
    <property type="entry name" value="TSAA_2"/>
    <property type="match status" value="1"/>
</dbReference>
<keyword evidence="4" id="KW-0808">Transferase</keyword>
<gene>
    <name evidence="4" type="ORF">AZI86_08750</name>
</gene>
<dbReference type="CDD" id="cd09281">
    <property type="entry name" value="UPF0066"/>
    <property type="match status" value="1"/>
</dbReference>
<protein>
    <submittedName>
        <fullName evidence="4">tRNA-Thr(GGU) m(6)t(6)A37 methyltransferase TsaA</fullName>
    </submittedName>
</protein>
<evidence type="ECO:0000256" key="1">
    <source>
        <dbReference type="ARBA" id="ARBA00022691"/>
    </source>
</evidence>
<dbReference type="InterPro" id="IPR040372">
    <property type="entry name" value="YaeB-like"/>
</dbReference>
<evidence type="ECO:0000313" key="4">
    <source>
        <dbReference type="EMBL" id="KYG67090.1"/>
    </source>
</evidence>
<keyword evidence="4" id="KW-0489">Methyltransferase</keyword>
<dbReference type="Gene3D" id="2.40.30.70">
    <property type="entry name" value="YaeB-like"/>
    <property type="match status" value="1"/>
</dbReference>
<dbReference type="InterPro" id="IPR036413">
    <property type="entry name" value="YaeB-like_sf"/>
</dbReference>
<dbReference type="Pfam" id="PF18389">
    <property type="entry name" value="TrmO_C"/>
    <property type="match status" value="1"/>
</dbReference>
<evidence type="ECO:0000313" key="5">
    <source>
        <dbReference type="Proteomes" id="UP000075320"/>
    </source>
</evidence>
<dbReference type="InterPro" id="IPR036414">
    <property type="entry name" value="YaeB_N_sf"/>
</dbReference>
<dbReference type="NCBIfam" id="TIGR00104">
    <property type="entry name" value="tRNA_TsaA"/>
    <property type="match status" value="1"/>
</dbReference>
<feature type="domain" description="TsaA-like" evidence="3">
    <location>
        <begin position="1"/>
        <end position="137"/>
    </location>
</feature>
<dbReference type="EMBL" id="LUKE01000001">
    <property type="protein sequence ID" value="KYG67090.1"/>
    <property type="molecule type" value="Genomic_DNA"/>
</dbReference>
<dbReference type="SUPFAM" id="SSF118196">
    <property type="entry name" value="YaeB-like"/>
    <property type="match status" value="1"/>
</dbReference>
<dbReference type="InterPro" id="IPR041369">
    <property type="entry name" value="TrmO_C"/>
</dbReference>
<dbReference type="InterPro" id="IPR023368">
    <property type="entry name" value="UPF0066_cons_site"/>
</dbReference>
<dbReference type="Gene3D" id="3.30.2310.10">
    <property type="entry name" value="YaeB-like"/>
    <property type="match status" value="1"/>
</dbReference>
<dbReference type="AlphaFoldDB" id="A0A150WRM3"/>
<accession>A0A150WRM3</accession>
<dbReference type="PROSITE" id="PS01318">
    <property type="entry name" value="TSAA_1"/>
    <property type="match status" value="1"/>
</dbReference>
<dbReference type="PANTHER" id="PTHR12818">
    <property type="entry name" value="TRNA (ADENINE(37)-N6)-METHYLTRANSFERASE"/>
    <property type="match status" value="1"/>
</dbReference>
<keyword evidence="1" id="KW-0949">S-adenosyl-L-methionine</keyword>
<sequence>MEPIGFLESCFRDKFGTPRQPGLVKDAWARLRLRADLQPEESLQGLEGFSHVWLIWVFHQNKSARFHAKVHPPRLGGQTQGVFATRSPHRPNPIGLSLVELVRVEKDGIVVAGVDLVDGTPILDIKPYLPAVEALPEAKTGWPAEIPAEQIRVEFTVEAESLMGEWQKRRAENNLRTIVEDTLRLDPRPVVYRGYEAGDSPYRNEHAVRLFDGDVHFRFESPTLVRVFNILFVHN</sequence>
<dbReference type="GO" id="GO:0008168">
    <property type="term" value="F:methyltransferase activity"/>
    <property type="evidence" value="ECO:0007669"/>
    <property type="project" value="UniProtKB-KW"/>
</dbReference>
<name>A0A150WRM3_BDEBC</name>
<comment type="caution">
    <text evidence="4">The sequence shown here is derived from an EMBL/GenBank/DDBJ whole genome shotgun (WGS) entry which is preliminary data.</text>
</comment>
<proteinExistence type="inferred from homology"/>
<dbReference type="GO" id="GO:0032259">
    <property type="term" value="P:methylation"/>
    <property type="evidence" value="ECO:0007669"/>
    <property type="project" value="UniProtKB-KW"/>
</dbReference>
<evidence type="ECO:0000259" key="3">
    <source>
        <dbReference type="PROSITE" id="PS51668"/>
    </source>
</evidence>
<dbReference type="OrthoDB" id="5290300at2"/>
<dbReference type="InterPro" id="IPR023370">
    <property type="entry name" value="TrmO-like_N"/>
</dbReference>
<comment type="similarity">
    <text evidence="2">Belongs to the tRNA methyltransferase O family.</text>
</comment>
<organism evidence="4 5">
    <name type="scientific">Bdellovibrio bacteriovorus</name>
    <dbReference type="NCBI Taxonomy" id="959"/>
    <lineage>
        <taxon>Bacteria</taxon>
        <taxon>Pseudomonadati</taxon>
        <taxon>Bdellovibrionota</taxon>
        <taxon>Bdellovibrionia</taxon>
        <taxon>Bdellovibrionales</taxon>
        <taxon>Pseudobdellovibrionaceae</taxon>
        <taxon>Bdellovibrio</taxon>
    </lineage>
</organism>
<reference evidence="4 5" key="1">
    <citation type="submission" date="2016-03" db="EMBL/GenBank/DDBJ databases">
        <authorList>
            <person name="Ploux O."/>
        </authorList>
    </citation>
    <scope>NUCLEOTIDE SEQUENCE [LARGE SCALE GENOMIC DNA]</scope>
    <source>
        <strain evidence="4 5">R0</strain>
    </source>
</reference>
<dbReference type="PANTHER" id="PTHR12818:SF0">
    <property type="entry name" value="TRNA (ADENINE(37)-N6)-METHYLTRANSFERASE"/>
    <property type="match status" value="1"/>
</dbReference>
<evidence type="ECO:0000256" key="2">
    <source>
        <dbReference type="ARBA" id="ARBA00033753"/>
    </source>
</evidence>